<proteinExistence type="predicted"/>
<gene>
    <name evidence="2" type="ORF">SKAU_G00120510</name>
</gene>
<dbReference type="Proteomes" id="UP001152622">
    <property type="component" value="Chromosome 4"/>
</dbReference>
<feature type="region of interest" description="Disordered" evidence="1">
    <location>
        <begin position="61"/>
        <end position="119"/>
    </location>
</feature>
<accession>A0A9Q1FNH0</accession>
<organism evidence="2 3">
    <name type="scientific">Synaphobranchus kaupii</name>
    <name type="common">Kaup's arrowtooth eel</name>
    <dbReference type="NCBI Taxonomy" id="118154"/>
    <lineage>
        <taxon>Eukaryota</taxon>
        <taxon>Metazoa</taxon>
        <taxon>Chordata</taxon>
        <taxon>Craniata</taxon>
        <taxon>Vertebrata</taxon>
        <taxon>Euteleostomi</taxon>
        <taxon>Actinopterygii</taxon>
        <taxon>Neopterygii</taxon>
        <taxon>Teleostei</taxon>
        <taxon>Anguilliformes</taxon>
        <taxon>Synaphobranchidae</taxon>
        <taxon>Synaphobranchus</taxon>
    </lineage>
</organism>
<comment type="caution">
    <text evidence="2">The sequence shown here is derived from an EMBL/GenBank/DDBJ whole genome shotgun (WGS) entry which is preliminary data.</text>
</comment>
<evidence type="ECO:0000313" key="2">
    <source>
        <dbReference type="EMBL" id="KAJ8363220.1"/>
    </source>
</evidence>
<dbReference type="OrthoDB" id="10023951at2759"/>
<name>A0A9Q1FNH0_SYNKA</name>
<sequence>MWKIASDLQAGVSGGYAPLLLGARPEADPKFGRTRAYEEGMETRFSHLYQRDSSVSMLRVKMARRRSQSQKENRDRAVNRHRHLDQLPELETSALDESAIKSSIAASEGMGPGAKGSQK</sequence>
<keyword evidence="3" id="KW-1185">Reference proteome</keyword>
<feature type="compositionally biased region" description="Basic and acidic residues" evidence="1">
    <location>
        <begin position="69"/>
        <end position="78"/>
    </location>
</feature>
<dbReference type="EMBL" id="JAINUF010000004">
    <property type="protein sequence ID" value="KAJ8363220.1"/>
    <property type="molecule type" value="Genomic_DNA"/>
</dbReference>
<reference evidence="2" key="1">
    <citation type="journal article" date="2023" name="Science">
        <title>Genome structures resolve the early diversification of teleost fishes.</title>
        <authorList>
            <person name="Parey E."/>
            <person name="Louis A."/>
            <person name="Montfort J."/>
            <person name="Bouchez O."/>
            <person name="Roques C."/>
            <person name="Iampietro C."/>
            <person name="Lluch J."/>
            <person name="Castinel A."/>
            <person name="Donnadieu C."/>
            <person name="Desvignes T."/>
            <person name="Floi Bucao C."/>
            <person name="Jouanno E."/>
            <person name="Wen M."/>
            <person name="Mejri S."/>
            <person name="Dirks R."/>
            <person name="Jansen H."/>
            <person name="Henkel C."/>
            <person name="Chen W.J."/>
            <person name="Zahm M."/>
            <person name="Cabau C."/>
            <person name="Klopp C."/>
            <person name="Thompson A.W."/>
            <person name="Robinson-Rechavi M."/>
            <person name="Braasch I."/>
            <person name="Lecointre G."/>
            <person name="Bobe J."/>
            <person name="Postlethwait J.H."/>
            <person name="Berthelot C."/>
            <person name="Roest Crollius H."/>
            <person name="Guiguen Y."/>
        </authorList>
    </citation>
    <scope>NUCLEOTIDE SEQUENCE</scope>
    <source>
        <strain evidence="2">WJC10195</strain>
    </source>
</reference>
<protein>
    <submittedName>
        <fullName evidence="2">Uncharacterized protein</fullName>
    </submittedName>
</protein>
<evidence type="ECO:0000313" key="3">
    <source>
        <dbReference type="Proteomes" id="UP001152622"/>
    </source>
</evidence>
<evidence type="ECO:0000256" key="1">
    <source>
        <dbReference type="SAM" id="MobiDB-lite"/>
    </source>
</evidence>
<dbReference type="AlphaFoldDB" id="A0A9Q1FNH0"/>
<feature type="compositionally biased region" description="Gly residues" evidence="1">
    <location>
        <begin position="110"/>
        <end position="119"/>
    </location>
</feature>